<feature type="compositionally biased region" description="Polar residues" evidence="1">
    <location>
        <begin position="63"/>
        <end position="82"/>
    </location>
</feature>
<evidence type="ECO:0000313" key="3">
    <source>
        <dbReference type="EMBL" id="MBM9474912.1"/>
    </source>
</evidence>
<dbReference type="InterPro" id="IPR036388">
    <property type="entry name" value="WH-like_DNA-bd_sf"/>
</dbReference>
<dbReference type="InterPro" id="IPR010093">
    <property type="entry name" value="SinI_DNA-bd"/>
</dbReference>
<feature type="region of interest" description="Disordered" evidence="1">
    <location>
        <begin position="55"/>
        <end position="89"/>
    </location>
</feature>
<accession>A0A938YK48</accession>
<protein>
    <submittedName>
        <fullName evidence="3">Helix-turn-helix domain-containing protein</fullName>
    </submittedName>
</protein>
<keyword evidence="4" id="KW-1185">Reference proteome</keyword>
<dbReference type="Gene3D" id="1.10.10.10">
    <property type="entry name" value="Winged helix-like DNA-binding domain superfamily/Winged helix DNA-binding domain"/>
    <property type="match status" value="1"/>
</dbReference>
<comment type="caution">
    <text evidence="3">The sequence shown here is derived from an EMBL/GenBank/DDBJ whole genome shotgun (WGS) entry which is preliminary data.</text>
</comment>
<dbReference type="InterPro" id="IPR009061">
    <property type="entry name" value="DNA-bd_dom_put_sf"/>
</dbReference>
<gene>
    <name evidence="3" type="ORF">JL107_00500</name>
</gene>
<dbReference type="InterPro" id="IPR041657">
    <property type="entry name" value="HTH_17"/>
</dbReference>
<organism evidence="3 4">
    <name type="scientific">Nakamurella flavida</name>
    <dbReference type="NCBI Taxonomy" id="363630"/>
    <lineage>
        <taxon>Bacteria</taxon>
        <taxon>Bacillati</taxon>
        <taxon>Actinomycetota</taxon>
        <taxon>Actinomycetes</taxon>
        <taxon>Nakamurellales</taxon>
        <taxon>Nakamurellaceae</taxon>
        <taxon>Nakamurella</taxon>
    </lineage>
</organism>
<evidence type="ECO:0000313" key="4">
    <source>
        <dbReference type="Proteomes" id="UP000663801"/>
    </source>
</evidence>
<dbReference type="Proteomes" id="UP000663801">
    <property type="component" value="Unassembled WGS sequence"/>
</dbReference>
<feature type="domain" description="Helix-turn-helix" evidence="2">
    <location>
        <begin position="5"/>
        <end position="53"/>
    </location>
</feature>
<dbReference type="SUPFAM" id="SSF46955">
    <property type="entry name" value="Putative DNA-binding domain"/>
    <property type="match status" value="1"/>
</dbReference>
<dbReference type="GO" id="GO:0003677">
    <property type="term" value="F:DNA binding"/>
    <property type="evidence" value="ECO:0007669"/>
    <property type="project" value="InterPro"/>
</dbReference>
<dbReference type="NCBIfam" id="TIGR01764">
    <property type="entry name" value="excise"/>
    <property type="match status" value="1"/>
</dbReference>
<dbReference type="EMBL" id="JAERWL010000001">
    <property type="protein sequence ID" value="MBM9474912.1"/>
    <property type="molecule type" value="Genomic_DNA"/>
</dbReference>
<evidence type="ECO:0000259" key="2">
    <source>
        <dbReference type="Pfam" id="PF12728"/>
    </source>
</evidence>
<sequence length="89" mass="9575">MAEPWLSADDIAAHLGVTKDTVYTWIAEKAMPAHKVGRLWKFQASEIDDWVRAGAAASDDETAQQPTQMSAVTPAIVTTSTGRGDDDAE</sequence>
<name>A0A938YK48_9ACTN</name>
<dbReference type="AlphaFoldDB" id="A0A938YK48"/>
<evidence type="ECO:0000256" key="1">
    <source>
        <dbReference type="SAM" id="MobiDB-lite"/>
    </source>
</evidence>
<reference evidence="3" key="1">
    <citation type="submission" date="2021-01" db="EMBL/GenBank/DDBJ databases">
        <title>KCTC 19127 draft genome.</title>
        <authorList>
            <person name="An D."/>
        </authorList>
    </citation>
    <scope>NUCLEOTIDE SEQUENCE</scope>
    <source>
        <strain evidence="3">KCTC 19127</strain>
    </source>
</reference>
<dbReference type="Pfam" id="PF12728">
    <property type="entry name" value="HTH_17"/>
    <property type="match status" value="1"/>
</dbReference>
<proteinExistence type="predicted"/>